<protein>
    <submittedName>
        <fullName evidence="2">Ribosomal-protein-alanine N-acetyltransferase</fullName>
    </submittedName>
</protein>
<dbReference type="RefSeq" id="WP_144912382.1">
    <property type="nucleotide sequence ID" value="NZ_VLLI01000005.1"/>
</dbReference>
<dbReference type="SUPFAM" id="SSF55729">
    <property type="entry name" value="Acyl-CoA N-acyltransferases (Nat)"/>
    <property type="match status" value="1"/>
</dbReference>
<dbReference type="InterPro" id="IPR051531">
    <property type="entry name" value="N-acetyltransferase"/>
</dbReference>
<dbReference type="InterPro" id="IPR016181">
    <property type="entry name" value="Acyl_CoA_acyltransferase"/>
</dbReference>
<sequence length="171" mass="19824">MILLETERLLFRQQELRDIDAYCAMEMDPDVRRYVGGKPRTREEAENRFLPGLVRAPNNLAMWATIYKPENKYVGRCGIYPHFDKDGSPIAGEASLGLYIAKPYWSRGFATEAGRAFIEFGFNKLDIQRIVTSIQAGNDASIRVIEKLGFTQEYFEQGEYRSFYHYEIKKT</sequence>
<evidence type="ECO:0000313" key="2">
    <source>
        <dbReference type="EMBL" id="TWJ00904.1"/>
    </source>
</evidence>
<dbReference type="PANTHER" id="PTHR43792">
    <property type="entry name" value="GNAT FAMILY, PUTATIVE (AFU_ORTHOLOGUE AFUA_3G00765)-RELATED-RELATED"/>
    <property type="match status" value="1"/>
</dbReference>
<dbReference type="GO" id="GO:0016747">
    <property type="term" value="F:acyltransferase activity, transferring groups other than amino-acyl groups"/>
    <property type="evidence" value="ECO:0007669"/>
    <property type="project" value="InterPro"/>
</dbReference>
<dbReference type="PANTHER" id="PTHR43792:SF1">
    <property type="entry name" value="N-ACETYLTRANSFERASE DOMAIN-CONTAINING PROTEIN"/>
    <property type="match status" value="1"/>
</dbReference>
<proteinExistence type="predicted"/>
<dbReference type="AlphaFoldDB" id="A0A562U579"/>
<dbReference type="InterPro" id="IPR000182">
    <property type="entry name" value="GNAT_dom"/>
</dbReference>
<evidence type="ECO:0000313" key="3">
    <source>
        <dbReference type="Proteomes" id="UP000317010"/>
    </source>
</evidence>
<keyword evidence="2" id="KW-0808">Transferase</keyword>
<keyword evidence="3" id="KW-1185">Reference proteome</keyword>
<evidence type="ECO:0000259" key="1">
    <source>
        <dbReference type="PROSITE" id="PS51186"/>
    </source>
</evidence>
<feature type="domain" description="N-acetyltransferase" evidence="1">
    <location>
        <begin position="9"/>
        <end position="171"/>
    </location>
</feature>
<accession>A0A562U579</accession>
<dbReference type="EMBL" id="VLLI01000005">
    <property type="protein sequence ID" value="TWJ00904.1"/>
    <property type="molecule type" value="Genomic_DNA"/>
</dbReference>
<organism evidence="2 3">
    <name type="scientific">Mucilaginibacter frigoritolerans</name>
    <dbReference type="NCBI Taxonomy" id="652788"/>
    <lineage>
        <taxon>Bacteria</taxon>
        <taxon>Pseudomonadati</taxon>
        <taxon>Bacteroidota</taxon>
        <taxon>Sphingobacteriia</taxon>
        <taxon>Sphingobacteriales</taxon>
        <taxon>Sphingobacteriaceae</taxon>
        <taxon>Mucilaginibacter</taxon>
    </lineage>
</organism>
<dbReference type="OrthoDB" id="9788916at2"/>
<gene>
    <name evidence="2" type="ORF">JN11_02165</name>
</gene>
<dbReference type="PROSITE" id="PS51186">
    <property type="entry name" value="GNAT"/>
    <property type="match status" value="1"/>
</dbReference>
<name>A0A562U579_9SPHI</name>
<dbReference type="Proteomes" id="UP000317010">
    <property type="component" value="Unassembled WGS sequence"/>
</dbReference>
<dbReference type="Pfam" id="PF13302">
    <property type="entry name" value="Acetyltransf_3"/>
    <property type="match status" value="1"/>
</dbReference>
<comment type="caution">
    <text evidence="2">The sequence shown here is derived from an EMBL/GenBank/DDBJ whole genome shotgun (WGS) entry which is preliminary data.</text>
</comment>
<reference evidence="2 3" key="1">
    <citation type="submission" date="2019-07" db="EMBL/GenBank/DDBJ databases">
        <title>Genomic Encyclopedia of Archaeal and Bacterial Type Strains, Phase II (KMG-II): from individual species to whole genera.</title>
        <authorList>
            <person name="Goeker M."/>
        </authorList>
    </citation>
    <scope>NUCLEOTIDE SEQUENCE [LARGE SCALE GENOMIC DNA]</scope>
    <source>
        <strain evidence="2 3">ATCC BAA-1854</strain>
    </source>
</reference>
<dbReference type="Gene3D" id="3.40.630.30">
    <property type="match status" value="1"/>
</dbReference>